<dbReference type="PRINTS" id="PR00455">
    <property type="entry name" value="HTHTETR"/>
</dbReference>
<feature type="DNA-binding region" description="H-T-H motif" evidence="2">
    <location>
        <begin position="89"/>
        <end position="108"/>
    </location>
</feature>
<keyword evidence="5" id="KW-1185">Reference proteome</keyword>
<comment type="caution">
    <text evidence="4">The sequence shown here is derived from an EMBL/GenBank/DDBJ whole genome shotgun (WGS) entry which is preliminary data.</text>
</comment>
<proteinExistence type="predicted"/>
<dbReference type="GO" id="GO:0000976">
    <property type="term" value="F:transcription cis-regulatory region binding"/>
    <property type="evidence" value="ECO:0007669"/>
    <property type="project" value="TreeGrafter"/>
</dbReference>
<evidence type="ECO:0000313" key="5">
    <source>
        <dbReference type="Proteomes" id="UP000238356"/>
    </source>
</evidence>
<reference evidence="4 5" key="1">
    <citation type="submission" date="2018-02" db="EMBL/GenBank/DDBJ databases">
        <title>8 Nocardia nova and 1 Nocardia cyriacigeorgica strain used for evolution to TMP-SMX.</title>
        <authorList>
            <person name="Mehta H."/>
            <person name="Weng J."/>
            <person name="Shamoo Y."/>
        </authorList>
    </citation>
    <scope>NUCLEOTIDE SEQUENCE [LARGE SCALE GENOMIC DNA]</scope>
    <source>
        <strain evidence="4 5">BAA2227</strain>
    </source>
</reference>
<dbReference type="AlphaFoldDB" id="A0A2S6AAF0"/>
<dbReference type="InterPro" id="IPR001647">
    <property type="entry name" value="HTH_TetR"/>
</dbReference>
<feature type="domain" description="HTH tetR-type" evidence="3">
    <location>
        <begin position="66"/>
        <end position="126"/>
    </location>
</feature>
<dbReference type="InterPro" id="IPR009057">
    <property type="entry name" value="Homeodomain-like_sf"/>
</dbReference>
<evidence type="ECO:0000256" key="2">
    <source>
        <dbReference type="PROSITE-ProRule" id="PRU00335"/>
    </source>
</evidence>
<gene>
    <name evidence="4" type="ORF">C5F51_08035</name>
</gene>
<evidence type="ECO:0000313" key="4">
    <source>
        <dbReference type="EMBL" id="PPJ30443.1"/>
    </source>
</evidence>
<evidence type="ECO:0000256" key="1">
    <source>
        <dbReference type="ARBA" id="ARBA00023125"/>
    </source>
</evidence>
<dbReference type="SUPFAM" id="SSF46689">
    <property type="entry name" value="Homeodomain-like"/>
    <property type="match status" value="1"/>
</dbReference>
<dbReference type="Gene3D" id="1.10.357.10">
    <property type="entry name" value="Tetracycline Repressor, domain 2"/>
    <property type="match status" value="1"/>
</dbReference>
<evidence type="ECO:0000259" key="3">
    <source>
        <dbReference type="PROSITE" id="PS50977"/>
    </source>
</evidence>
<dbReference type="PANTHER" id="PTHR30055:SF153">
    <property type="entry name" value="HTH-TYPE TRANSCRIPTIONAL REPRESSOR RV3405C"/>
    <property type="match status" value="1"/>
</dbReference>
<dbReference type="InterPro" id="IPR050109">
    <property type="entry name" value="HTH-type_TetR-like_transc_reg"/>
</dbReference>
<dbReference type="EMBL" id="PSZD01000004">
    <property type="protein sequence ID" value="PPJ30443.1"/>
    <property type="molecule type" value="Genomic_DNA"/>
</dbReference>
<accession>A0A2S6AAF0</accession>
<protein>
    <submittedName>
        <fullName evidence="4">TetR/AcrR family transcriptional regulator</fullName>
    </submittedName>
</protein>
<dbReference type="GO" id="GO:0003700">
    <property type="term" value="F:DNA-binding transcription factor activity"/>
    <property type="evidence" value="ECO:0007669"/>
    <property type="project" value="TreeGrafter"/>
</dbReference>
<dbReference type="Pfam" id="PF00440">
    <property type="entry name" value="TetR_N"/>
    <property type="match status" value="1"/>
</dbReference>
<dbReference type="PANTHER" id="PTHR30055">
    <property type="entry name" value="HTH-TYPE TRANSCRIPTIONAL REGULATOR RUTR"/>
    <property type="match status" value="1"/>
</dbReference>
<name>A0A2S6AAF0_9NOCA</name>
<dbReference type="Proteomes" id="UP000238356">
    <property type="component" value="Unassembled WGS sequence"/>
</dbReference>
<dbReference type="PROSITE" id="PS50977">
    <property type="entry name" value="HTH_TETR_2"/>
    <property type="match status" value="1"/>
</dbReference>
<organism evidence="4 5">
    <name type="scientific">Nocardia nova</name>
    <dbReference type="NCBI Taxonomy" id="37330"/>
    <lineage>
        <taxon>Bacteria</taxon>
        <taxon>Bacillati</taxon>
        <taxon>Actinomycetota</taxon>
        <taxon>Actinomycetes</taxon>
        <taxon>Mycobacteriales</taxon>
        <taxon>Nocardiaceae</taxon>
        <taxon>Nocardia</taxon>
    </lineage>
</organism>
<keyword evidence="1 2" id="KW-0238">DNA-binding</keyword>
<sequence>MRLVAVGAPRRASCRSHTRNVQRNIFYCNVARNIFLENVAKGGPSVSVDSVISASKTASTRDNVADGVEARILDAALVRFQKVGVKKTTIEDIAREAGVDRVTVYRRMGSRDDVVQAVVNREVTAVLTDVAEIPERHDTVEDLVTDVFVTVLTRWRTNPLVERMMALEPERVIMKLTAEGATTFAMCVSATAAVLQRAVDRGLLPDAPDLLTRAELLCRIVHSLILAPYCAGEFHNDEELTAFARVYLIPLVKG</sequence>